<evidence type="ECO:0000313" key="2">
    <source>
        <dbReference type="EMBL" id="EAN30570.1"/>
    </source>
</evidence>
<proteinExistence type="predicted"/>
<evidence type="ECO:0000313" key="3">
    <source>
        <dbReference type="Proteomes" id="UP000001949"/>
    </source>
</evidence>
<dbReference type="EMBL" id="AAGK01000006">
    <property type="protein sequence ID" value="EAN30570.1"/>
    <property type="molecule type" value="Genomic_DNA"/>
</dbReference>
<organism evidence="2 3">
    <name type="scientific">Theileria parva</name>
    <name type="common">East coast fever infection agent</name>
    <dbReference type="NCBI Taxonomy" id="5875"/>
    <lineage>
        <taxon>Eukaryota</taxon>
        <taxon>Sar</taxon>
        <taxon>Alveolata</taxon>
        <taxon>Apicomplexa</taxon>
        <taxon>Aconoidasida</taxon>
        <taxon>Piroplasmida</taxon>
        <taxon>Theileriidae</taxon>
        <taxon>Theileria</taxon>
    </lineage>
</organism>
<dbReference type="AlphaFoldDB" id="Q4MYW2"/>
<dbReference type="VEuPathDB" id="PiroplasmaDB:TpMuguga_03g00729"/>
<accession>Q4MYW2</accession>
<feature type="compositionally biased region" description="Basic and acidic residues" evidence="1">
    <location>
        <begin position="224"/>
        <end position="233"/>
    </location>
</feature>
<reference evidence="2 3" key="1">
    <citation type="journal article" date="2005" name="Science">
        <title>Genome sequence of Theileria parva, a bovine pathogen that transforms lymphocytes.</title>
        <authorList>
            <person name="Gardner M.J."/>
            <person name="Bishop R."/>
            <person name="Shah T."/>
            <person name="de Villiers E.P."/>
            <person name="Carlton J.M."/>
            <person name="Hall N."/>
            <person name="Ren Q."/>
            <person name="Paulsen I.T."/>
            <person name="Pain A."/>
            <person name="Berriman M."/>
            <person name="Wilson R.J.M."/>
            <person name="Sato S."/>
            <person name="Ralph S.A."/>
            <person name="Mann D.J."/>
            <person name="Xiong Z."/>
            <person name="Shallom S.J."/>
            <person name="Weidman J."/>
            <person name="Jiang L."/>
            <person name="Lynn J."/>
            <person name="Weaver B."/>
            <person name="Shoaibi A."/>
            <person name="Domingo A.R."/>
            <person name="Wasawo D."/>
            <person name="Crabtree J."/>
            <person name="Wortman J.R."/>
            <person name="Haas B."/>
            <person name="Angiuoli S.V."/>
            <person name="Creasy T.H."/>
            <person name="Lu C."/>
            <person name="Suh B."/>
            <person name="Silva J.C."/>
            <person name="Utterback T.R."/>
            <person name="Feldblyum T.V."/>
            <person name="Pertea M."/>
            <person name="Allen J."/>
            <person name="Nierman W.C."/>
            <person name="Taracha E.L.N."/>
            <person name="Salzberg S.L."/>
            <person name="White O.R."/>
            <person name="Fitzhugh H.A."/>
            <person name="Morzaria S."/>
            <person name="Venter J.C."/>
            <person name="Fraser C.M."/>
            <person name="Nene V."/>
        </authorList>
    </citation>
    <scope>NUCLEOTIDE SEQUENCE [LARGE SCALE GENOMIC DNA]</scope>
    <source>
        <strain evidence="2 3">Muguga</strain>
    </source>
</reference>
<dbReference type="KEGG" id="tpv:TP03_0729"/>
<protein>
    <submittedName>
        <fullName evidence="2">Uncharacterized protein</fullName>
    </submittedName>
</protein>
<keyword evidence="3" id="KW-1185">Reference proteome</keyword>
<dbReference type="GeneID" id="3499659"/>
<name>Q4MYW2_THEPA</name>
<dbReference type="InParanoid" id="Q4MYW2"/>
<comment type="caution">
    <text evidence="2">The sequence shown here is derived from an EMBL/GenBank/DDBJ whole genome shotgun (WGS) entry which is preliminary data.</text>
</comment>
<evidence type="ECO:0000256" key="1">
    <source>
        <dbReference type="SAM" id="MobiDB-lite"/>
    </source>
</evidence>
<dbReference type="Proteomes" id="UP000001949">
    <property type="component" value="Unassembled WGS sequence"/>
</dbReference>
<gene>
    <name evidence="2" type="ordered locus">TP03_0729</name>
</gene>
<sequence length="379" mass="42814">MERRGKPKTTYVPIAVRDLSMNFFKKDNFAPNFDKNTFLNNNLNNMRGNPRNMYPINTKINNSLTSPQIHGSMYNNSNFYNGYLENFNNGLKLDPLLYSKSLAMQNDALSTNKLIKFNSQHATPNTLYNLPYANNFKYYNGKDQNMDSMNKFDPFSPNLENCTAYETLLLNSSLSPAPTTIPKMYNQHFNCNGLYNTNNIGKTVNNKLPVLSSNKTSLKTNGKKTSDKDKKTPPILSSREEIKNNYLLTNGSPFSECSIDSDVVVKQEPIYNINEYGILVDTNPDVISGLKNPCSIDINMDNIDASIIERTPDFNYMNEEDFLGSCYDGSCGKTSFNFLFFGEEHDRDSSALEDKDLIFENINSTSSSNAQSIKVLGTE</sequence>
<dbReference type="OMA" id="NCTAYET"/>
<feature type="region of interest" description="Disordered" evidence="1">
    <location>
        <begin position="212"/>
        <end position="233"/>
    </location>
</feature>